<dbReference type="AlphaFoldDB" id="A0A1I7ZB11"/>
<proteinExistence type="predicted"/>
<name>A0A1I7ZB11_9BILA</name>
<organism evidence="1 2">
    <name type="scientific">Steinernema glaseri</name>
    <dbReference type="NCBI Taxonomy" id="37863"/>
    <lineage>
        <taxon>Eukaryota</taxon>
        <taxon>Metazoa</taxon>
        <taxon>Ecdysozoa</taxon>
        <taxon>Nematoda</taxon>
        <taxon>Chromadorea</taxon>
        <taxon>Rhabditida</taxon>
        <taxon>Tylenchina</taxon>
        <taxon>Panagrolaimomorpha</taxon>
        <taxon>Strongyloidoidea</taxon>
        <taxon>Steinernematidae</taxon>
        <taxon>Steinernema</taxon>
    </lineage>
</organism>
<keyword evidence="1" id="KW-1185">Reference proteome</keyword>
<dbReference type="WBParaSite" id="L893_g24370.t1">
    <property type="protein sequence ID" value="L893_g24370.t1"/>
    <property type="gene ID" value="L893_g24370"/>
</dbReference>
<evidence type="ECO:0000313" key="2">
    <source>
        <dbReference type="WBParaSite" id="L893_g24370.t1"/>
    </source>
</evidence>
<reference evidence="2" key="1">
    <citation type="submission" date="2016-11" db="UniProtKB">
        <authorList>
            <consortium name="WormBaseParasite"/>
        </authorList>
    </citation>
    <scope>IDENTIFICATION</scope>
</reference>
<evidence type="ECO:0000313" key="1">
    <source>
        <dbReference type="Proteomes" id="UP000095287"/>
    </source>
</evidence>
<sequence>MISVPFDFIERTILLAYPFKKVFFNPYPLRGHWRRYAIHLQNTTEEYDLTVNICDLPDLYCSMVQGELSVRIEDMLRKKHTTLSSITIERSFDVPPEAEKIDDQKKEMLQRLLRRSNGLTSVNLSELPKGAPALVDILEAIPRVWNLVFDPEVEDVFTAVSLVEKHARQRCLKQLNSLQILQRKLFPLVKAFLKECEFSGFVVNFVLEEEDFTKEMIRLIADNLKKRMARVLQVGVYGKPTLVDQLRKEMGNAIRGASFWQRYFGLFGNVEEETIEMNLRPYGDRSILVIVHKKDAR</sequence>
<dbReference type="Proteomes" id="UP000095287">
    <property type="component" value="Unplaced"/>
</dbReference>
<accession>A0A1I7ZB11</accession>
<protein>
    <submittedName>
        <fullName evidence="2">DHC_N1 domain-containing protein</fullName>
    </submittedName>
</protein>